<feature type="domain" description="Metallo-beta-lactamase" evidence="1">
    <location>
        <begin position="84"/>
        <end position="256"/>
    </location>
</feature>
<dbReference type="SMART" id="SM00849">
    <property type="entry name" value="Lactamase_B"/>
    <property type="match status" value="1"/>
</dbReference>
<dbReference type="AlphaFoldDB" id="A0AAV9JYP9"/>
<dbReference type="Proteomes" id="UP001324427">
    <property type="component" value="Unassembled WGS sequence"/>
</dbReference>
<sequence>MSDSEDHLVCVACGTQFDVPADEPLKACRICDDPRQFIPPGGQTWTSLAEMRTGGYQNKFKPVGDSDGEDSMTSIWTEPKFGIGQRAILIQTEHGNVLWDCITYLDDETIDFIKGKGDLKAIVISHPHYYTTHLEWAKAFDCPVFIAKDDEEWLNRADTDGRRRLFTAASKEVVKGLTAVKTGGHFPGSLVLHWAKHLMIADSFVTTPSALYHIDRLPGTTSYAFMWAVPNMIPLPPAELHKMWRAIQPFDFESTHGAFVGQEVRDEKVKGRVLESMKIQTKAMGWDKHAVLEESWP</sequence>
<comment type="caution">
    <text evidence="2">The sequence shown here is derived from an EMBL/GenBank/DDBJ whole genome shotgun (WGS) entry which is preliminary data.</text>
</comment>
<dbReference type="InterPro" id="IPR036866">
    <property type="entry name" value="RibonucZ/Hydroxyglut_hydro"/>
</dbReference>
<reference evidence="2 3" key="1">
    <citation type="submission" date="2021-11" db="EMBL/GenBank/DDBJ databases">
        <title>Black yeast isolated from Biological Soil Crust.</title>
        <authorList>
            <person name="Kurbessoian T."/>
        </authorList>
    </citation>
    <scope>NUCLEOTIDE SEQUENCE [LARGE SCALE GENOMIC DNA]</scope>
    <source>
        <strain evidence="2 3">CCFEE 5522</strain>
    </source>
</reference>
<dbReference type="InterPro" id="IPR001279">
    <property type="entry name" value="Metallo-B-lactamas"/>
</dbReference>
<organism evidence="2 3">
    <name type="scientific">Oleoguttula mirabilis</name>
    <dbReference type="NCBI Taxonomy" id="1507867"/>
    <lineage>
        <taxon>Eukaryota</taxon>
        <taxon>Fungi</taxon>
        <taxon>Dikarya</taxon>
        <taxon>Ascomycota</taxon>
        <taxon>Pezizomycotina</taxon>
        <taxon>Dothideomycetes</taxon>
        <taxon>Dothideomycetidae</taxon>
        <taxon>Mycosphaerellales</taxon>
        <taxon>Teratosphaeriaceae</taxon>
        <taxon>Oleoguttula</taxon>
    </lineage>
</organism>
<proteinExistence type="predicted"/>
<accession>A0AAV9JYP9</accession>
<dbReference type="EMBL" id="JAVFHQ010000002">
    <property type="protein sequence ID" value="KAK4550266.1"/>
    <property type="molecule type" value="Genomic_DNA"/>
</dbReference>
<keyword evidence="3" id="KW-1185">Reference proteome</keyword>
<gene>
    <name evidence="2" type="ORF">LTR36_003233</name>
</gene>
<dbReference type="PANTHER" id="PTHR36839">
    <property type="entry name" value="METALLO-BETA-LACTAMASE FAMILY PROTEIN (AFU_ORTHOLOGUE AFUA_5G12770)"/>
    <property type="match status" value="1"/>
</dbReference>
<dbReference type="PANTHER" id="PTHR36839:SF1">
    <property type="entry name" value="METALLO-BETA-LACTAMASE FAMILY PROTEIN (AFU_ORTHOLOGUE AFUA_5G12770)"/>
    <property type="match status" value="1"/>
</dbReference>
<dbReference type="SUPFAM" id="SSF56281">
    <property type="entry name" value="Metallo-hydrolase/oxidoreductase"/>
    <property type="match status" value="1"/>
</dbReference>
<evidence type="ECO:0000313" key="3">
    <source>
        <dbReference type="Proteomes" id="UP001324427"/>
    </source>
</evidence>
<evidence type="ECO:0000259" key="1">
    <source>
        <dbReference type="SMART" id="SM00849"/>
    </source>
</evidence>
<evidence type="ECO:0000313" key="2">
    <source>
        <dbReference type="EMBL" id="KAK4550266.1"/>
    </source>
</evidence>
<name>A0AAV9JYP9_9PEZI</name>
<protein>
    <recommendedName>
        <fullName evidence="1">Metallo-beta-lactamase domain-containing protein</fullName>
    </recommendedName>
</protein>
<dbReference type="Gene3D" id="3.60.15.10">
    <property type="entry name" value="Ribonuclease Z/Hydroxyacylglutathione hydrolase-like"/>
    <property type="match status" value="1"/>
</dbReference>